<gene>
    <name evidence="2" type="ORF">EI290_05830</name>
</gene>
<dbReference type="Gene3D" id="3.30.1870.10">
    <property type="entry name" value="EreA-like, domain 2"/>
    <property type="match status" value="1"/>
</dbReference>
<evidence type="ECO:0000256" key="1">
    <source>
        <dbReference type="SAM" id="SignalP"/>
    </source>
</evidence>
<evidence type="ECO:0000313" key="3">
    <source>
        <dbReference type="Proteomes" id="UP000280066"/>
    </source>
</evidence>
<feature type="chain" id="PRO_5018682290" description="Erythromycin esterase family protein" evidence="1">
    <location>
        <begin position="28"/>
        <end position="428"/>
    </location>
</feature>
<dbReference type="SUPFAM" id="SSF159501">
    <property type="entry name" value="EreA/ChaN-like"/>
    <property type="match status" value="1"/>
</dbReference>
<feature type="signal peptide" evidence="1">
    <location>
        <begin position="1"/>
        <end position="27"/>
    </location>
</feature>
<dbReference type="GO" id="GO:0046677">
    <property type="term" value="P:response to antibiotic"/>
    <property type="evidence" value="ECO:0007669"/>
    <property type="project" value="InterPro"/>
</dbReference>
<evidence type="ECO:0000313" key="2">
    <source>
        <dbReference type="EMBL" id="RSK35219.1"/>
    </source>
</evidence>
<dbReference type="InterPro" id="IPR007815">
    <property type="entry name" value="Emycin_Estase"/>
</dbReference>
<reference evidence="2 3" key="1">
    <citation type="submission" date="2018-12" db="EMBL/GenBank/DDBJ databases">
        <authorList>
            <person name="Feng G."/>
            <person name="Zhu H."/>
        </authorList>
    </citation>
    <scope>NUCLEOTIDE SEQUENCE [LARGE SCALE GENOMIC DNA]</scope>
    <source>
        <strain evidence="2 3">9PBR-2</strain>
    </source>
</reference>
<keyword evidence="1" id="KW-0732">Signal</keyword>
<evidence type="ECO:0008006" key="4">
    <source>
        <dbReference type="Google" id="ProtNLM"/>
    </source>
</evidence>
<sequence>MLYSLSAFRLAALTLAAHCCLVGATRAQDTRPDTALFVGVPQATVSLGQPTTFPAFEAGFYDNQLFLLGEAHGTERPQEIDLALLQHLNQRAGVRTYVGEVDCAKAYFLNEYLRTGKEATLDLIFRSWQADGSQWANTAMRAKFQRLRSWNQTLPAKRRVRVLGLDQLQDLPLAAEYLHILTRGLALPSAVRLPLDSVAMALQRADGRAAAAGATRIMRMLAESKANNALFDLNHLLRNVAYDRQNMMVREQNIFANFRELYQGLHLEREKLYGMWGLAHVLQSPLQSGTTLFAGLVRQSNLPVRDKVASLLCVFADCQLLMPTSFLPAAWQVPGQRYTATNKFNHDGPLTQIAGLDELKRRTRPGSTTIFQLNAPAAPTNRQPIRVTYAPGIPAGQQVRFRADLPATAYVQYLVLVRDSPALAPLVP</sequence>
<dbReference type="Pfam" id="PF05139">
    <property type="entry name" value="Erythro_esteras"/>
    <property type="match status" value="1"/>
</dbReference>
<dbReference type="Proteomes" id="UP000280066">
    <property type="component" value="Unassembled WGS sequence"/>
</dbReference>
<keyword evidence="3" id="KW-1185">Reference proteome</keyword>
<organism evidence="2 3">
    <name type="scientific">Hymenobacter metallilatus</name>
    <dbReference type="NCBI Taxonomy" id="2493666"/>
    <lineage>
        <taxon>Bacteria</taxon>
        <taxon>Pseudomonadati</taxon>
        <taxon>Bacteroidota</taxon>
        <taxon>Cytophagia</taxon>
        <taxon>Cytophagales</taxon>
        <taxon>Hymenobacteraceae</taxon>
        <taxon>Hymenobacter</taxon>
    </lineage>
</organism>
<dbReference type="EMBL" id="RWIS01000003">
    <property type="protein sequence ID" value="RSK35219.1"/>
    <property type="molecule type" value="Genomic_DNA"/>
</dbReference>
<accession>A0A3R9MM36</accession>
<protein>
    <recommendedName>
        <fullName evidence="4">Erythromycin esterase family protein</fullName>
    </recommendedName>
</protein>
<proteinExistence type="predicted"/>
<dbReference type="RefSeq" id="WP_125427663.1">
    <property type="nucleotide sequence ID" value="NZ_RWIS01000003.1"/>
</dbReference>
<dbReference type="AlphaFoldDB" id="A0A3R9MM36"/>
<comment type="caution">
    <text evidence="2">The sequence shown here is derived from an EMBL/GenBank/DDBJ whole genome shotgun (WGS) entry which is preliminary data.</text>
</comment>
<name>A0A3R9MM36_9BACT</name>
<dbReference type="OrthoDB" id="699839at2"/>